<organism evidence="2 3">
    <name type="scientific">Paraconexibacter antarcticus</name>
    <dbReference type="NCBI Taxonomy" id="2949664"/>
    <lineage>
        <taxon>Bacteria</taxon>
        <taxon>Bacillati</taxon>
        <taxon>Actinomycetota</taxon>
        <taxon>Thermoleophilia</taxon>
        <taxon>Solirubrobacterales</taxon>
        <taxon>Paraconexibacteraceae</taxon>
        <taxon>Paraconexibacter</taxon>
    </lineage>
</organism>
<dbReference type="EMBL" id="CP098502">
    <property type="protein sequence ID" value="UTI62255.1"/>
    <property type="molecule type" value="Genomic_DNA"/>
</dbReference>
<dbReference type="RefSeq" id="WP_254568993.1">
    <property type="nucleotide sequence ID" value="NZ_CP098502.1"/>
</dbReference>
<protein>
    <submittedName>
        <fullName evidence="2">Uncharacterized protein</fullName>
    </submittedName>
</protein>
<feature type="region of interest" description="Disordered" evidence="1">
    <location>
        <begin position="68"/>
        <end position="89"/>
    </location>
</feature>
<name>A0ABY5DKL7_9ACTN</name>
<accession>A0ABY5DKL7</accession>
<evidence type="ECO:0000256" key="1">
    <source>
        <dbReference type="SAM" id="MobiDB-lite"/>
    </source>
</evidence>
<keyword evidence="3" id="KW-1185">Reference proteome</keyword>
<dbReference type="Proteomes" id="UP001056035">
    <property type="component" value="Chromosome"/>
</dbReference>
<evidence type="ECO:0000313" key="3">
    <source>
        <dbReference type="Proteomes" id="UP001056035"/>
    </source>
</evidence>
<evidence type="ECO:0000313" key="2">
    <source>
        <dbReference type="EMBL" id="UTI62255.1"/>
    </source>
</evidence>
<gene>
    <name evidence="2" type="ORF">NBH00_12840</name>
</gene>
<feature type="region of interest" description="Disordered" evidence="1">
    <location>
        <begin position="134"/>
        <end position="160"/>
    </location>
</feature>
<reference evidence="2 3" key="1">
    <citation type="submission" date="2022-06" db="EMBL/GenBank/DDBJ databases">
        <title>Paraconexibacter antarcticus.</title>
        <authorList>
            <person name="Kim C.S."/>
        </authorList>
    </citation>
    <scope>NUCLEOTIDE SEQUENCE [LARGE SCALE GENOMIC DNA]</scope>
    <source>
        <strain evidence="2 3">02-257</strain>
    </source>
</reference>
<feature type="compositionally biased region" description="Basic residues" evidence="1">
    <location>
        <begin position="148"/>
        <end position="160"/>
    </location>
</feature>
<sequence>MDIAGSVGGDLEQEPAAGAEPWGVAAALTRELTGGVPFDRSDSAAAGTSDDEGLVGCVVSGGHRLVQREEHDVARSHRRDRDAREPVHSAVRKRFDAIEVALAAAHQTTFITVGLAPLRAAESTADVMARADADLAIRRSRPDTPHSAPRRQHQHRPPPD</sequence>
<proteinExistence type="predicted"/>
<feature type="region of interest" description="Disordered" evidence="1">
    <location>
        <begin position="1"/>
        <end position="20"/>
    </location>
</feature>
<feature type="compositionally biased region" description="Basic and acidic residues" evidence="1">
    <location>
        <begin position="134"/>
        <end position="144"/>
    </location>
</feature>